<dbReference type="PRINTS" id="PR01490">
    <property type="entry name" value="RTXTOXIND"/>
</dbReference>
<feature type="transmembrane region" description="Helical" evidence="2">
    <location>
        <begin position="32"/>
        <end position="52"/>
    </location>
</feature>
<gene>
    <name evidence="3" type="ORF">GCM10011505_05380</name>
</gene>
<evidence type="ECO:0000313" key="3">
    <source>
        <dbReference type="EMBL" id="GGB26978.1"/>
    </source>
</evidence>
<dbReference type="InterPro" id="IPR050739">
    <property type="entry name" value="MFP"/>
</dbReference>
<keyword evidence="2" id="KW-0472">Membrane</keyword>
<keyword evidence="4" id="KW-1185">Reference proteome</keyword>
<dbReference type="EMBL" id="BMDZ01000003">
    <property type="protein sequence ID" value="GGB26978.1"/>
    <property type="molecule type" value="Genomic_DNA"/>
</dbReference>
<feature type="coiled-coil region" evidence="1">
    <location>
        <begin position="186"/>
        <end position="245"/>
    </location>
</feature>
<keyword evidence="1" id="KW-0175">Coiled coil</keyword>
<keyword evidence="2" id="KW-1133">Transmembrane helix</keyword>
<protein>
    <recommendedName>
        <fullName evidence="5">NHLP bacteriocin system secretion protein</fullName>
    </recommendedName>
</protein>
<dbReference type="InterPro" id="IPR022275">
    <property type="entry name" value="NHPM_bacteriocin_SS_HylD"/>
</dbReference>
<proteinExistence type="predicted"/>
<dbReference type="RefSeq" id="WP_188574623.1">
    <property type="nucleotide sequence ID" value="NZ_BMDZ01000003.1"/>
</dbReference>
<accession>A0ABQ1IAQ5</accession>
<comment type="caution">
    <text evidence="3">The sequence shown here is derived from an EMBL/GenBank/DDBJ whole genome shotgun (WGS) entry which is preliminary data.</text>
</comment>
<dbReference type="NCBIfam" id="TIGR03794">
    <property type="entry name" value="NHLM_micro_HlyD"/>
    <property type="match status" value="1"/>
</dbReference>
<dbReference type="PANTHER" id="PTHR30386">
    <property type="entry name" value="MEMBRANE FUSION SUBUNIT OF EMRAB-TOLC MULTIDRUG EFFLUX PUMP"/>
    <property type="match status" value="1"/>
</dbReference>
<evidence type="ECO:0000256" key="2">
    <source>
        <dbReference type="SAM" id="Phobius"/>
    </source>
</evidence>
<name>A0ABQ1IAQ5_9PROT</name>
<reference evidence="4" key="1">
    <citation type="journal article" date="2019" name="Int. J. Syst. Evol. Microbiol.">
        <title>The Global Catalogue of Microorganisms (GCM) 10K type strain sequencing project: providing services to taxonomists for standard genome sequencing and annotation.</title>
        <authorList>
            <consortium name="The Broad Institute Genomics Platform"/>
            <consortium name="The Broad Institute Genome Sequencing Center for Infectious Disease"/>
            <person name="Wu L."/>
            <person name="Ma J."/>
        </authorList>
    </citation>
    <scope>NUCLEOTIDE SEQUENCE [LARGE SCALE GENOMIC DNA]</scope>
    <source>
        <strain evidence="4">CGMCC 1.10188</strain>
    </source>
</reference>
<organism evidence="3 4">
    <name type="scientific">Tistrella bauzanensis</name>
    <dbReference type="NCBI Taxonomy" id="657419"/>
    <lineage>
        <taxon>Bacteria</taxon>
        <taxon>Pseudomonadati</taxon>
        <taxon>Pseudomonadota</taxon>
        <taxon>Alphaproteobacteria</taxon>
        <taxon>Geminicoccales</taxon>
        <taxon>Geminicoccaceae</taxon>
        <taxon>Tistrella</taxon>
    </lineage>
</organism>
<sequence length="418" mass="43986">MSASGIFRKAALERLSSPEQLDQALTVATPRGWAATAFVALALCGVVVWSVVGQIPNRTAGQGLLIAEGGRLLDAVAQGDGVLSEVLVDIGGAVTAGQPVARIANPDLALQLQNQQAVVAEREAALIGLTADLAREAELRQAAMAARTEALRTRLAAARVRLTYQEQRLADLEALPPQSVASRDALARARDDVAAARQDLAEIETGAADLRARELDAQLDGERRRNELQGQIAEARRRVGELQARASRGGVVLAPETGRVTELKQLAGARVTAGQSILALQTGGDSLEVVLFVAPRDGKSVKPGMPAQINPSSAPREAFGSLKGEVVSISDFPVSMEGIRAVVDNPSLAQSFVTAGPPFLARIRLDRDPDALSGYRWTSSKGADLVLSGGTLATVEVETSTSRPIDMVVPLLKEWTGL</sequence>
<dbReference type="Proteomes" id="UP000603352">
    <property type="component" value="Unassembled WGS sequence"/>
</dbReference>
<keyword evidence="2" id="KW-0812">Transmembrane</keyword>
<dbReference type="PANTHER" id="PTHR30386:SF28">
    <property type="entry name" value="EXPORTED PROTEIN"/>
    <property type="match status" value="1"/>
</dbReference>
<evidence type="ECO:0000256" key="1">
    <source>
        <dbReference type="SAM" id="Coils"/>
    </source>
</evidence>
<evidence type="ECO:0008006" key="5">
    <source>
        <dbReference type="Google" id="ProtNLM"/>
    </source>
</evidence>
<evidence type="ECO:0000313" key="4">
    <source>
        <dbReference type="Proteomes" id="UP000603352"/>
    </source>
</evidence>